<evidence type="ECO:0000259" key="2">
    <source>
        <dbReference type="Pfam" id="PF01557"/>
    </source>
</evidence>
<evidence type="ECO:0000313" key="4">
    <source>
        <dbReference type="Proteomes" id="UP000197781"/>
    </source>
</evidence>
<protein>
    <submittedName>
        <fullName evidence="3">2-keto-4-pentenoate hydratase</fullName>
    </submittedName>
</protein>
<keyword evidence="1" id="KW-0456">Lyase</keyword>
<dbReference type="Gene3D" id="3.90.850.10">
    <property type="entry name" value="Fumarylacetoacetase-like, C-terminal domain"/>
    <property type="match status" value="1"/>
</dbReference>
<dbReference type="EMBL" id="CP018145">
    <property type="protein sequence ID" value="ASJ53802.1"/>
    <property type="molecule type" value="Genomic_DNA"/>
</dbReference>
<dbReference type="KEGG" id="bfm:BP422_09710"/>
<gene>
    <name evidence="3" type="ORF">BP422_09710</name>
</gene>
<dbReference type="Pfam" id="PF01557">
    <property type="entry name" value="FAA_hydrolase"/>
    <property type="match status" value="1"/>
</dbReference>
<dbReference type="AlphaFoldDB" id="A0A220MFT8"/>
<evidence type="ECO:0000256" key="1">
    <source>
        <dbReference type="ARBA" id="ARBA00023239"/>
    </source>
</evidence>
<dbReference type="GO" id="GO:0008684">
    <property type="term" value="F:2-oxopent-4-enoate hydratase activity"/>
    <property type="evidence" value="ECO:0007669"/>
    <property type="project" value="TreeGrafter"/>
</dbReference>
<dbReference type="GO" id="GO:0005737">
    <property type="term" value="C:cytoplasm"/>
    <property type="evidence" value="ECO:0007669"/>
    <property type="project" value="TreeGrafter"/>
</dbReference>
<dbReference type="Proteomes" id="UP000197781">
    <property type="component" value="Chromosome"/>
</dbReference>
<name>A0A220MFT8_9BACL</name>
<accession>A0A220MFT8</accession>
<dbReference type="InterPro" id="IPR011234">
    <property type="entry name" value="Fumarylacetoacetase-like_C"/>
</dbReference>
<organism evidence="3 4">
    <name type="scientific">Brevibacillus formosus</name>
    <dbReference type="NCBI Taxonomy" id="54913"/>
    <lineage>
        <taxon>Bacteria</taxon>
        <taxon>Bacillati</taxon>
        <taxon>Bacillota</taxon>
        <taxon>Bacilli</taxon>
        <taxon>Bacillales</taxon>
        <taxon>Paenibacillaceae</taxon>
        <taxon>Brevibacillus</taxon>
    </lineage>
</organism>
<reference evidence="3 4" key="1">
    <citation type="submission" date="2016-11" db="EMBL/GenBank/DDBJ databases">
        <authorList>
            <person name="Jaros S."/>
            <person name="Januszkiewicz K."/>
            <person name="Wedrychowicz H."/>
        </authorList>
    </citation>
    <scope>NUCLEOTIDE SEQUENCE [LARGE SCALE GENOMIC DNA]</scope>
    <source>
        <strain evidence="3 4">NF2</strain>
    </source>
</reference>
<sequence>MDIEKITRFAEHLAAASREGVGVTPLTLLDPQFSEIEAYHVQLKTIERKVKEGARVTGKKIGLTSRAMQTLLGVEQPDYGHLLDDMVVENKGELPFEHVLQPKVEAEIAFLLKRDLEGPHVTIYDVLMATEYVMPALEIVDSRIASWQIKLEDTIADNASSGFYVLGGSPVKPQNLDLPLVGMALYKNQELVNTGVGAAALGNPASCVAWLANKLYELGITLKAGEIILSGALSAAVEAKPGDVFHTRIAGLGSVGVRFGKEKT</sequence>
<feature type="domain" description="Fumarylacetoacetase-like C-terminal" evidence="2">
    <location>
        <begin position="99"/>
        <end position="256"/>
    </location>
</feature>
<proteinExistence type="predicted"/>
<dbReference type="InterPro" id="IPR050772">
    <property type="entry name" value="Hydratase-Decarb/MhpD_sf"/>
</dbReference>
<dbReference type="RefSeq" id="WP_088907592.1">
    <property type="nucleotide sequence ID" value="NZ_CP018145.1"/>
</dbReference>
<dbReference type="PANTHER" id="PTHR30143">
    <property type="entry name" value="ACID HYDRATASE"/>
    <property type="match status" value="1"/>
</dbReference>
<dbReference type="PANTHER" id="PTHR30143:SF0">
    <property type="entry name" value="2-KETO-4-PENTENOATE HYDRATASE"/>
    <property type="match status" value="1"/>
</dbReference>
<evidence type="ECO:0000313" key="3">
    <source>
        <dbReference type="EMBL" id="ASJ53802.1"/>
    </source>
</evidence>
<dbReference type="SUPFAM" id="SSF56529">
    <property type="entry name" value="FAH"/>
    <property type="match status" value="1"/>
</dbReference>
<dbReference type="InterPro" id="IPR036663">
    <property type="entry name" value="Fumarylacetoacetase_C_sf"/>
</dbReference>